<protein>
    <submittedName>
        <fullName evidence="3">ATP-grasp domain-containing protein</fullName>
    </submittedName>
</protein>
<dbReference type="PANTHER" id="PTHR21621:SF0">
    <property type="entry name" value="BETA-CITRYLGLUTAMATE SYNTHASE B-RELATED"/>
    <property type="match status" value="1"/>
</dbReference>
<dbReference type="Gene3D" id="3.30.1490.20">
    <property type="entry name" value="ATP-grasp fold, A domain"/>
    <property type="match status" value="1"/>
</dbReference>
<proteinExistence type="predicted"/>
<keyword evidence="1" id="KW-0547">Nucleotide-binding</keyword>
<dbReference type="PROSITE" id="PS50975">
    <property type="entry name" value="ATP_GRASP"/>
    <property type="match status" value="1"/>
</dbReference>
<name>A0ABV9P0J3_9BACI</name>
<evidence type="ECO:0000259" key="2">
    <source>
        <dbReference type="PROSITE" id="PS50975"/>
    </source>
</evidence>
<dbReference type="RefSeq" id="WP_377910416.1">
    <property type="nucleotide sequence ID" value="NZ_JBHSGK010000019.1"/>
</dbReference>
<dbReference type="InterPro" id="IPR011761">
    <property type="entry name" value="ATP-grasp"/>
</dbReference>
<dbReference type="SUPFAM" id="SSF56059">
    <property type="entry name" value="Glutathione synthetase ATP-binding domain-like"/>
    <property type="match status" value="1"/>
</dbReference>
<dbReference type="InterPro" id="IPR008928">
    <property type="entry name" value="6-hairpin_glycosidase_sf"/>
</dbReference>
<dbReference type="Gene3D" id="1.50.10.20">
    <property type="match status" value="1"/>
</dbReference>
<dbReference type="PANTHER" id="PTHR21621">
    <property type="entry name" value="RIBOSOMAL PROTEIN S6 MODIFICATION PROTEIN"/>
    <property type="match status" value="1"/>
</dbReference>
<dbReference type="Proteomes" id="UP001595896">
    <property type="component" value="Unassembled WGS sequence"/>
</dbReference>
<evidence type="ECO:0000313" key="3">
    <source>
        <dbReference type="EMBL" id="MFC4737829.1"/>
    </source>
</evidence>
<dbReference type="EMBL" id="JBHSGK010000019">
    <property type="protein sequence ID" value="MFC4737829.1"/>
    <property type="molecule type" value="Genomic_DNA"/>
</dbReference>
<keyword evidence="1" id="KW-0067">ATP-binding</keyword>
<dbReference type="Pfam" id="PF02655">
    <property type="entry name" value="ATP-grasp_3"/>
    <property type="match status" value="1"/>
</dbReference>
<organism evidence="3 4">
    <name type="scientific">Bacillus daqingensis</name>
    <dbReference type="NCBI Taxonomy" id="872396"/>
    <lineage>
        <taxon>Bacteria</taxon>
        <taxon>Bacillati</taxon>
        <taxon>Bacillota</taxon>
        <taxon>Bacilli</taxon>
        <taxon>Bacillales</taxon>
        <taxon>Bacillaceae</taxon>
        <taxon>Bacillus</taxon>
    </lineage>
</organism>
<evidence type="ECO:0000256" key="1">
    <source>
        <dbReference type="PROSITE-ProRule" id="PRU00409"/>
    </source>
</evidence>
<sequence>MRQTMKNLWQAVTENRSAVSGELKPPARAYSGSNGYIVYLTYGSQEDRSTVTYGVHTDYTKAVQMAFEARPQHTPILSLKLDVVTRIRERSVPTTFQQQDERISFKPGRDGIILEDRPDMLFIPEEVQAYQILQRGRVNESGLRHALSYRPQTAAMESSMNTPANVRVIRTTSYYIDSSGYYSLSNGQRKGFPLSEEKLEYAVKLASSNYFKHAVDANGRITYAYHPHTDSEADGYNILRHAGTAYSMLELYEWNRDQDILNAAARALEYLTSFSHEHTINGVAVNVIVEEDLIKLGGNGLAIVACAKYTEVTGDRKYVPFMQSLATWMEELQRDAPRFSIHKQEYSSGKVWDFESRYYPGEAILAMVRLFEIDGDSRWLDYAEKETRYLIEVRDREADKTTIPHDHWLLYGIYNLYQYRPLAIYRSHAFFIADAITESQFTDPNETSSEMLGYFHMDNPRPRSTPAACRSEGLGAAARLADQVKDRDRARRYRRSIHQAISFQLQMQLYPEAVLYFPNKSLSLGAFRGNLRNWELRNDYTQHNISSILSYIRFVKVMSTTEKSSLQLIQTSFNAEKYPVYLRRSNRRVFLACIRRGAEWTRLDGGRFELKKGRFTYTIEDGKVLDALNSPLAVRCIKRKEVTTGLLRSRELPAPENALFYKGDLERAWDWAQKLLPVVVKPGGGSKGRSVSVNLSTLSEFETAFQQALNTDPDVLVEQHIDGEIYRFTCLDGNVIAVGRRRRLHVRGDGSSTIQKLLEQKNEERRRRKVLGHSEISVTPALEASLRLDGFDLHSIPAKEKVVFLSPVSHVSAGGEAIDATDEVSQVVKRIVEEAVQSIPGLGMCGVDVIIDDDGQPHILEINNDPNITTHMEPWEGKAIPVAKMIAKAMFPE</sequence>
<dbReference type="InterPro" id="IPR013815">
    <property type="entry name" value="ATP_grasp_subdomain_1"/>
</dbReference>
<accession>A0ABV9P0J3</accession>
<gene>
    <name evidence="3" type="ORF">ACFO4L_14710</name>
</gene>
<feature type="domain" description="ATP-grasp" evidence="2">
    <location>
        <begin position="644"/>
        <end position="891"/>
    </location>
</feature>
<comment type="caution">
    <text evidence="3">The sequence shown here is derived from an EMBL/GenBank/DDBJ whole genome shotgun (WGS) entry which is preliminary data.</text>
</comment>
<dbReference type="InterPro" id="IPR003806">
    <property type="entry name" value="ATP-grasp_PylC-type"/>
</dbReference>
<dbReference type="Gene3D" id="3.30.470.20">
    <property type="entry name" value="ATP-grasp fold, B domain"/>
    <property type="match status" value="2"/>
</dbReference>
<keyword evidence="4" id="KW-1185">Reference proteome</keyword>
<evidence type="ECO:0000313" key="4">
    <source>
        <dbReference type="Proteomes" id="UP001595896"/>
    </source>
</evidence>
<dbReference type="SUPFAM" id="SSF48208">
    <property type="entry name" value="Six-hairpin glycosidases"/>
    <property type="match status" value="1"/>
</dbReference>
<reference evidence="4" key="1">
    <citation type="journal article" date="2019" name="Int. J. Syst. Evol. Microbiol.">
        <title>The Global Catalogue of Microorganisms (GCM) 10K type strain sequencing project: providing services to taxonomists for standard genome sequencing and annotation.</title>
        <authorList>
            <consortium name="The Broad Institute Genomics Platform"/>
            <consortium name="The Broad Institute Genome Sequencing Center for Infectious Disease"/>
            <person name="Wu L."/>
            <person name="Ma J."/>
        </authorList>
    </citation>
    <scope>NUCLEOTIDE SEQUENCE [LARGE SCALE GENOMIC DNA]</scope>
    <source>
        <strain evidence="4">JCM 12165</strain>
    </source>
</reference>